<organism evidence="5 6">
    <name type="scientific">Imshaugia aleurites</name>
    <dbReference type="NCBI Taxonomy" id="172621"/>
    <lineage>
        <taxon>Eukaryota</taxon>
        <taxon>Fungi</taxon>
        <taxon>Dikarya</taxon>
        <taxon>Ascomycota</taxon>
        <taxon>Pezizomycotina</taxon>
        <taxon>Lecanoromycetes</taxon>
        <taxon>OSLEUM clade</taxon>
        <taxon>Lecanoromycetidae</taxon>
        <taxon>Lecanorales</taxon>
        <taxon>Lecanorineae</taxon>
        <taxon>Parmeliaceae</taxon>
        <taxon>Imshaugia</taxon>
    </lineage>
</organism>
<keyword evidence="2 3" id="KW-0456">Lyase</keyword>
<dbReference type="GO" id="GO:0016787">
    <property type="term" value="F:hydrolase activity"/>
    <property type="evidence" value="ECO:0007669"/>
    <property type="project" value="InterPro"/>
</dbReference>
<dbReference type="AlphaFoldDB" id="A0A8H3J2T8"/>
<sequence>MTRPLITLEEHWVSTATHEWDVDDAIDIKDFPPDVAEKLYSAGDERVKDMDAGSIALQVISAGPTDGSAPIAICRSTNDELKSAIDRSNGRFAGFAMIPMDNPAAAAEELERCVKMLGFVGTLVNNHDKGRFYDDAFFRPVFAKCHSLDVPIYLHPTIPGAGRGEGAGNYPQKVANGLNEYCWGWHSDTGVQILRLYASGLFDEYKGLKVIIGHMGEMLPFMLDRIVRFAGKMWPKYERDFRTVWRENVYVTTAGMFSLAPMTCLLKVSKIEHILYSVDYPFETNDEGKAFLDELAGSGLCSEEGMDKIAFKNAEELLGVKALALR</sequence>
<dbReference type="SUPFAM" id="SSF51556">
    <property type="entry name" value="Metallo-dependent hydrolases"/>
    <property type="match status" value="1"/>
</dbReference>
<protein>
    <recommendedName>
        <fullName evidence="4">Amidohydrolase-related domain-containing protein</fullName>
    </recommendedName>
</protein>
<dbReference type="PANTHER" id="PTHR21240:SF30">
    <property type="entry name" value="AMIDOHYDROLASE-RELATED DOMAIN-CONTAINING PROTEIN-RELATED"/>
    <property type="match status" value="1"/>
</dbReference>
<proteinExistence type="inferred from homology"/>
<dbReference type="Pfam" id="PF04909">
    <property type="entry name" value="Amidohydro_2"/>
    <property type="match status" value="1"/>
</dbReference>
<dbReference type="GO" id="GO:0016831">
    <property type="term" value="F:carboxy-lyase activity"/>
    <property type="evidence" value="ECO:0007669"/>
    <property type="project" value="UniProtKB-KW"/>
</dbReference>
<dbReference type="InterPro" id="IPR006680">
    <property type="entry name" value="Amidohydro-rel"/>
</dbReference>
<dbReference type="OrthoDB" id="432010at2759"/>
<accession>A0A8H3J2T8</accession>
<dbReference type="InterPro" id="IPR032466">
    <property type="entry name" value="Metal_Hydrolase"/>
</dbReference>
<dbReference type="EMBL" id="CAJPDT010000122">
    <property type="protein sequence ID" value="CAF9939682.1"/>
    <property type="molecule type" value="Genomic_DNA"/>
</dbReference>
<name>A0A8H3J2T8_9LECA</name>
<feature type="domain" description="Amidohydrolase-related" evidence="4">
    <location>
        <begin position="18"/>
        <end position="319"/>
    </location>
</feature>
<gene>
    <name evidence="5" type="ORF">IMSHALPRED_001595</name>
</gene>
<evidence type="ECO:0000259" key="4">
    <source>
        <dbReference type="Pfam" id="PF04909"/>
    </source>
</evidence>
<evidence type="ECO:0000256" key="1">
    <source>
        <dbReference type="ARBA" id="ARBA00022793"/>
    </source>
</evidence>
<dbReference type="Gene3D" id="3.20.20.140">
    <property type="entry name" value="Metal-dependent hydrolases"/>
    <property type="match status" value="1"/>
</dbReference>
<dbReference type="GO" id="GO:0019748">
    <property type="term" value="P:secondary metabolic process"/>
    <property type="evidence" value="ECO:0007669"/>
    <property type="project" value="TreeGrafter"/>
</dbReference>
<dbReference type="GO" id="GO:0005829">
    <property type="term" value="C:cytosol"/>
    <property type="evidence" value="ECO:0007669"/>
    <property type="project" value="TreeGrafter"/>
</dbReference>
<evidence type="ECO:0000313" key="6">
    <source>
        <dbReference type="Proteomes" id="UP000664534"/>
    </source>
</evidence>
<evidence type="ECO:0000256" key="2">
    <source>
        <dbReference type="ARBA" id="ARBA00023239"/>
    </source>
</evidence>
<dbReference type="PANTHER" id="PTHR21240">
    <property type="entry name" value="2-AMINO-3-CARBOXYLMUCONATE-6-SEMIALDEHYDE DECARBOXYLASE"/>
    <property type="match status" value="1"/>
</dbReference>
<evidence type="ECO:0000313" key="5">
    <source>
        <dbReference type="EMBL" id="CAF9939682.1"/>
    </source>
</evidence>
<evidence type="ECO:0000256" key="3">
    <source>
        <dbReference type="RuleBase" id="RU366045"/>
    </source>
</evidence>
<dbReference type="InterPro" id="IPR032465">
    <property type="entry name" value="ACMSD"/>
</dbReference>
<comment type="caution">
    <text evidence="5">The sequence shown here is derived from an EMBL/GenBank/DDBJ whole genome shotgun (WGS) entry which is preliminary data.</text>
</comment>
<comment type="similarity">
    <text evidence="3">Belongs to the metallo-dependent hydrolases superfamily.</text>
</comment>
<keyword evidence="6" id="KW-1185">Reference proteome</keyword>
<reference evidence="5" key="1">
    <citation type="submission" date="2021-03" db="EMBL/GenBank/DDBJ databases">
        <authorList>
            <person name="Tagirdzhanova G."/>
        </authorList>
    </citation>
    <scope>NUCLEOTIDE SEQUENCE</scope>
</reference>
<keyword evidence="1 3" id="KW-0210">Decarboxylase</keyword>
<dbReference type="Proteomes" id="UP000664534">
    <property type="component" value="Unassembled WGS sequence"/>
</dbReference>